<dbReference type="Gene3D" id="2.40.160.20">
    <property type="match status" value="1"/>
</dbReference>
<gene>
    <name evidence="4" type="ORF">FKG94_18620</name>
</gene>
<dbReference type="RefSeq" id="WP_142928432.1">
    <property type="nucleotide sequence ID" value="NZ_ML660098.1"/>
</dbReference>
<organism evidence="4 5">
    <name type="scientific">Exilibacterium tricleocarpae</name>
    <dbReference type="NCBI Taxonomy" id="2591008"/>
    <lineage>
        <taxon>Bacteria</taxon>
        <taxon>Pseudomonadati</taxon>
        <taxon>Pseudomonadota</taxon>
        <taxon>Gammaproteobacteria</taxon>
        <taxon>Cellvibrionales</taxon>
        <taxon>Cellvibrionaceae</taxon>
        <taxon>Exilibacterium</taxon>
    </lineage>
</organism>
<dbReference type="InterPro" id="IPR027385">
    <property type="entry name" value="Beta-barrel_OMP"/>
</dbReference>
<feature type="signal peptide" evidence="2">
    <location>
        <begin position="1"/>
        <end position="22"/>
    </location>
</feature>
<proteinExistence type="predicted"/>
<reference evidence="4 5" key="1">
    <citation type="submission" date="2019-06" db="EMBL/GenBank/DDBJ databases">
        <title>Whole genome sequence for Cellvibrionaceae sp. R142.</title>
        <authorList>
            <person name="Wang G."/>
        </authorList>
    </citation>
    <scope>NUCLEOTIDE SEQUENCE [LARGE SCALE GENOMIC DNA]</scope>
    <source>
        <strain evidence="4 5">R142</strain>
    </source>
</reference>
<evidence type="ECO:0000313" key="4">
    <source>
        <dbReference type="EMBL" id="TQV72702.1"/>
    </source>
</evidence>
<evidence type="ECO:0000313" key="5">
    <source>
        <dbReference type="Proteomes" id="UP000319732"/>
    </source>
</evidence>
<dbReference type="EMBL" id="VHSG01000019">
    <property type="protein sequence ID" value="TQV72702.1"/>
    <property type="molecule type" value="Genomic_DNA"/>
</dbReference>
<sequence length="174" mass="19101">MKVKHIALAVFGVSLWQSAALADTPAGQVYLGGGWGQSELADANNVDADVGKLYGGIQLSDYLALETEWIHLDDFEFDGFATRDNVESDTINLSAVFSHSLSERFSLLAKGGMHYTEIDVLNEDLENSGFSLGLGAQYDFSSGFGVRAEYQKLYNATNLNDDFELYSLGVRFNF</sequence>
<protein>
    <submittedName>
        <fullName evidence="4">Porin family protein</fullName>
    </submittedName>
</protein>
<feature type="chain" id="PRO_5022118915" evidence="2">
    <location>
        <begin position="23"/>
        <end position="174"/>
    </location>
</feature>
<name>A0A545T6B0_9GAMM</name>
<dbReference type="Proteomes" id="UP000319732">
    <property type="component" value="Unassembled WGS sequence"/>
</dbReference>
<dbReference type="OrthoDB" id="9805832at2"/>
<keyword evidence="1 2" id="KW-0732">Signal</keyword>
<dbReference type="SUPFAM" id="SSF56925">
    <property type="entry name" value="OMPA-like"/>
    <property type="match status" value="1"/>
</dbReference>
<accession>A0A545T6B0</accession>
<evidence type="ECO:0000256" key="1">
    <source>
        <dbReference type="ARBA" id="ARBA00022729"/>
    </source>
</evidence>
<dbReference type="Pfam" id="PF13505">
    <property type="entry name" value="OMP_b-brl"/>
    <property type="match status" value="1"/>
</dbReference>
<comment type="caution">
    <text evidence="4">The sequence shown here is derived from an EMBL/GenBank/DDBJ whole genome shotgun (WGS) entry which is preliminary data.</text>
</comment>
<keyword evidence="5" id="KW-1185">Reference proteome</keyword>
<evidence type="ECO:0000256" key="2">
    <source>
        <dbReference type="SAM" id="SignalP"/>
    </source>
</evidence>
<feature type="domain" description="Outer membrane protein beta-barrel" evidence="3">
    <location>
        <begin position="13"/>
        <end position="174"/>
    </location>
</feature>
<evidence type="ECO:0000259" key="3">
    <source>
        <dbReference type="Pfam" id="PF13505"/>
    </source>
</evidence>
<dbReference type="AlphaFoldDB" id="A0A545T6B0"/>
<dbReference type="InterPro" id="IPR011250">
    <property type="entry name" value="OMP/PagP_B-barrel"/>
</dbReference>